<dbReference type="GO" id="GO:0016705">
    <property type="term" value="F:oxidoreductase activity, acting on paired donors, with incorporation or reduction of molecular oxygen"/>
    <property type="evidence" value="ECO:0007669"/>
    <property type="project" value="InterPro"/>
</dbReference>
<dbReference type="InterPro" id="IPR036661">
    <property type="entry name" value="Luciferase-like_sf"/>
</dbReference>
<reference evidence="4" key="1">
    <citation type="submission" date="2015-01" db="EMBL/GenBank/DDBJ databases">
        <title>Draft genome sequence of Rhodococcus pyridinivorans strain KG-16, a hydrocarbon-degrading bacterium.</title>
        <authorList>
            <person name="Aggarwal R.K."/>
            <person name="Dawar C."/>
        </authorList>
    </citation>
    <scope>NUCLEOTIDE SEQUENCE [LARGE SCALE GENOMIC DNA]</scope>
    <source>
        <strain evidence="4">KG-16</strain>
    </source>
</reference>
<evidence type="ECO:0000259" key="2">
    <source>
        <dbReference type="Pfam" id="PF00296"/>
    </source>
</evidence>
<dbReference type="PATRIC" id="fig|1441730.3.peg.2259"/>
<dbReference type="SUPFAM" id="SSF51679">
    <property type="entry name" value="Bacterial luciferase-like"/>
    <property type="match status" value="1"/>
</dbReference>
<organism evidence="3 4">
    <name type="scientific">Rhodococcus pyridinivorans KG-16</name>
    <dbReference type="NCBI Taxonomy" id="1441730"/>
    <lineage>
        <taxon>Bacteria</taxon>
        <taxon>Bacillati</taxon>
        <taxon>Actinomycetota</taxon>
        <taxon>Actinomycetes</taxon>
        <taxon>Mycobacteriales</taxon>
        <taxon>Nocardiaceae</taxon>
        <taxon>Rhodococcus</taxon>
    </lineage>
</organism>
<dbReference type="PANTHER" id="PTHR43244:SF1">
    <property type="entry name" value="5,10-METHYLENETETRAHYDROMETHANOPTERIN REDUCTASE"/>
    <property type="match status" value="1"/>
</dbReference>
<dbReference type="PANTHER" id="PTHR43244">
    <property type="match status" value="1"/>
</dbReference>
<dbReference type="InterPro" id="IPR050564">
    <property type="entry name" value="F420-G6PD/mer"/>
</dbReference>
<name>A0A0V9UK78_9NOCA</name>
<keyword evidence="1" id="KW-0560">Oxidoreductase</keyword>
<evidence type="ECO:0000313" key="3">
    <source>
        <dbReference type="EMBL" id="KSZ58397.1"/>
    </source>
</evidence>
<dbReference type="CDD" id="cd01097">
    <property type="entry name" value="Tetrahydromethanopterin_reductase"/>
    <property type="match status" value="1"/>
</dbReference>
<proteinExistence type="predicted"/>
<sequence length="296" mass="31731">MTDYGQELRFGSFLTPSAADPTGVVDLAVVSERAGLDLVTIQDHPYQPRFLDTWTLLGWIAARTTTVTIAPDVANLPLRGPVILARSAASLDRLSGGRVELGLGSGAFWDAVAANGGPHRSPGEAVDALIEAIEVIRALWSDEKGAARVDGTYYRLTGAKRGPFPAHALGIWLGAYGKRMLDVTGRFADGWLPSSFAAGPEKLGEMSARVDEGAHRAGRDPAAIRRLYNISGTFAETADGSFLHGPPEVWAEQLAELTLRHGTSTFVLGSDERSDLERFAGEVAPRVRELVAAERR</sequence>
<dbReference type="RefSeq" id="WP_060651883.1">
    <property type="nucleotide sequence ID" value="NZ_AZXY01000005.1"/>
</dbReference>
<dbReference type="EMBL" id="AZXY01000005">
    <property type="protein sequence ID" value="KSZ58397.1"/>
    <property type="molecule type" value="Genomic_DNA"/>
</dbReference>
<feature type="domain" description="Luciferase-like" evidence="2">
    <location>
        <begin position="16"/>
        <end position="237"/>
    </location>
</feature>
<comment type="caution">
    <text evidence="3">The sequence shown here is derived from an EMBL/GenBank/DDBJ whole genome shotgun (WGS) entry which is preliminary data.</text>
</comment>
<dbReference type="InterPro" id="IPR011251">
    <property type="entry name" value="Luciferase-like_dom"/>
</dbReference>
<dbReference type="Pfam" id="PF00296">
    <property type="entry name" value="Bac_luciferase"/>
    <property type="match status" value="1"/>
</dbReference>
<dbReference type="Proteomes" id="UP000053060">
    <property type="component" value="Unassembled WGS sequence"/>
</dbReference>
<evidence type="ECO:0000256" key="1">
    <source>
        <dbReference type="ARBA" id="ARBA00023002"/>
    </source>
</evidence>
<evidence type="ECO:0000313" key="4">
    <source>
        <dbReference type="Proteomes" id="UP000053060"/>
    </source>
</evidence>
<gene>
    <name evidence="3" type="ORF">Z045_10835</name>
</gene>
<dbReference type="Gene3D" id="3.20.20.30">
    <property type="entry name" value="Luciferase-like domain"/>
    <property type="match status" value="1"/>
</dbReference>
<dbReference type="AlphaFoldDB" id="A0A0V9UK78"/>
<accession>A0A0V9UK78</accession>
<reference evidence="3 4" key="2">
    <citation type="journal article" date="2016" name="Genome Announc.">
        <title>Draft Genome Sequence of a Versatile Hydrocarbon-Degrading Bacterium, Rhodococcus pyridinivorans Strain KG-16, Collected from Oil Fields in India.</title>
        <authorList>
            <person name="Aggarwal R.K."/>
            <person name="Dawar C."/>
            <person name="Phanindranath R."/>
            <person name="Mutnuri L."/>
            <person name="Dayal A.M."/>
        </authorList>
    </citation>
    <scope>NUCLEOTIDE SEQUENCE [LARGE SCALE GENOMIC DNA]</scope>
    <source>
        <strain evidence="3 4">KG-16</strain>
    </source>
</reference>
<protein>
    <submittedName>
        <fullName evidence="3">5,10-methylene tetrahydromethanopterin reductase</fullName>
    </submittedName>
</protein>